<dbReference type="RefSeq" id="WP_146571911.1">
    <property type="nucleotide sequence ID" value="NZ_SJPH01000002.1"/>
</dbReference>
<feature type="compositionally biased region" description="Basic and acidic residues" evidence="1">
    <location>
        <begin position="9"/>
        <end position="22"/>
    </location>
</feature>
<protein>
    <submittedName>
        <fullName evidence="2">Uncharacterized protein</fullName>
    </submittedName>
</protein>
<dbReference type="OrthoDB" id="370799at2"/>
<dbReference type="EMBL" id="SJPH01000002">
    <property type="protein sequence ID" value="TWT47356.1"/>
    <property type="molecule type" value="Genomic_DNA"/>
</dbReference>
<name>A0A5C5W8Z5_9BACT</name>
<comment type="caution">
    <text evidence="2">The sequence shown here is derived from an EMBL/GenBank/DDBJ whole genome shotgun (WGS) entry which is preliminary data.</text>
</comment>
<feature type="region of interest" description="Disordered" evidence="1">
    <location>
        <begin position="1"/>
        <end position="22"/>
    </location>
</feature>
<evidence type="ECO:0000313" key="3">
    <source>
        <dbReference type="Proteomes" id="UP000318995"/>
    </source>
</evidence>
<gene>
    <name evidence="2" type="ORF">Pla111_09690</name>
</gene>
<keyword evidence="3" id="KW-1185">Reference proteome</keyword>
<sequence>MANLSPSTPDDRPADGDHADDRYGPLLSKLITGGGAHPWQAGEPVDATELAGLDPLTVLSPAAMVDPPMADCCLAGLWLLYNDLERAHVLCQEVPTATGSFWHGVVHRREGDFDNARYWFTRAASHPAIRSIAEAVAADATARDAFPNDWTPAAMVTACERLASGDTALEKAVVSAQRAEWHQLFKWTFHAATVG</sequence>
<dbReference type="Proteomes" id="UP000318995">
    <property type="component" value="Unassembled WGS sequence"/>
</dbReference>
<dbReference type="AlphaFoldDB" id="A0A5C5W8Z5"/>
<reference evidence="2 3" key="1">
    <citation type="submission" date="2019-02" db="EMBL/GenBank/DDBJ databases">
        <title>Deep-cultivation of Planctomycetes and their phenomic and genomic characterization uncovers novel biology.</title>
        <authorList>
            <person name="Wiegand S."/>
            <person name="Jogler M."/>
            <person name="Boedeker C."/>
            <person name="Pinto D."/>
            <person name="Vollmers J."/>
            <person name="Rivas-Marin E."/>
            <person name="Kohn T."/>
            <person name="Peeters S.H."/>
            <person name="Heuer A."/>
            <person name="Rast P."/>
            <person name="Oberbeckmann S."/>
            <person name="Bunk B."/>
            <person name="Jeske O."/>
            <person name="Meyerdierks A."/>
            <person name="Storesund J.E."/>
            <person name="Kallscheuer N."/>
            <person name="Luecker S."/>
            <person name="Lage O.M."/>
            <person name="Pohl T."/>
            <person name="Merkel B.J."/>
            <person name="Hornburger P."/>
            <person name="Mueller R.-W."/>
            <person name="Bruemmer F."/>
            <person name="Labrenz M."/>
            <person name="Spormann A.M."/>
            <person name="Op Den Camp H."/>
            <person name="Overmann J."/>
            <person name="Amann R."/>
            <person name="Jetten M.S.M."/>
            <person name="Mascher T."/>
            <person name="Medema M.H."/>
            <person name="Devos D.P."/>
            <person name="Kaster A.-K."/>
            <person name="Ovreas L."/>
            <person name="Rohde M."/>
            <person name="Galperin M.Y."/>
            <person name="Jogler C."/>
        </authorList>
    </citation>
    <scope>NUCLEOTIDE SEQUENCE [LARGE SCALE GENOMIC DNA]</scope>
    <source>
        <strain evidence="2 3">Pla111</strain>
    </source>
</reference>
<evidence type="ECO:0000313" key="2">
    <source>
        <dbReference type="EMBL" id="TWT47356.1"/>
    </source>
</evidence>
<accession>A0A5C5W8Z5</accession>
<organism evidence="2 3">
    <name type="scientific">Botrimarina hoheduenensis</name>
    <dbReference type="NCBI Taxonomy" id="2528000"/>
    <lineage>
        <taxon>Bacteria</taxon>
        <taxon>Pseudomonadati</taxon>
        <taxon>Planctomycetota</taxon>
        <taxon>Planctomycetia</taxon>
        <taxon>Pirellulales</taxon>
        <taxon>Lacipirellulaceae</taxon>
        <taxon>Botrimarina</taxon>
    </lineage>
</organism>
<evidence type="ECO:0000256" key="1">
    <source>
        <dbReference type="SAM" id="MobiDB-lite"/>
    </source>
</evidence>
<proteinExistence type="predicted"/>